<reference evidence="2" key="1">
    <citation type="submission" date="2008-03" db="EMBL/GenBank/DDBJ databases">
        <title>Complete sequence of chromosome of Beijerinckia indica subsp. indica ATCC 9039.</title>
        <authorList>
            <consortium name="US DOE Joint Genome Institute"/>
            <person name="Copeland A."/>
            <person name="Lucas S."/>
            <person name="Lapidus A."/>
            <person name="Glavina del Rio T."/>
            <person name="Dalin E."/>
            <person name="Tice H."/>
            <person name="Bruce D."/>
            <person name="Goodwin L."/>
            <person name="Pitluck S."/>
            <person name="LaButti K."/>
            <person name="Schmutz J."/>
            <person name="Larimer F."/>
            <person name="Land M."/>
            <person name="Hauser L."/>
            <person name="Kyrpides N."/>
            <person name="Mikhailova N."/>
            <person name="Dunfield P.F."/>
            <person name="Dedysh S.N."/>
            <person name="Liesack W."/>
            <person name="Saw J.H."/>
            <person name="Alam M."/>
            <person name="Chen Y."/>
            <person name="Murrell J.C."/>
            <person name="Richardson P."/>
        </authorList>
    </citation>
    <scope>NUCLEOTIDE SEQUENCE [LARGE SCALE GENOMIC DNA]</scope>
    <source>
        <strain evidence="2">ATCC 9039 / DSM 1715 / NCIMB 8712</strain>
    </source>
</reference>
<dbReference type="EMBL" id="CP001016">
    <property type="protein sequence ID" value="ACB96250.1"/>
    <property type="molecule type" value="Genomic_DNA"/>
</dbReference>
<dbReference type="HOGENOM" id="CLU_2462850_0_0_5"/>
<sequence length="88" mass="9846">MFSGRDASCCEALVVLDVAANTQPHAPKWFRRKFLTSRSHDACFRQDLGNHSPGRLIFVKGRVERLMMLAQPTISIRAATKALLFETG</sequence>
<evidence type="ECO:0000313" key="2">
    <source>
        <dbReference type="Proteomes" id="UP000001695"/>
    </source>
</evidence>
<dbReference type="KEGG" id="bid:Bind_2678"/>
<evidence type="ECO:0000313" key="1">
    <source>
        <dbReference type="EMBL" id="ACB96250.1"/>
    </source>
</evidence>
<dbReference type="Proteomes" id="UP000001695">
    <property type="component" value="Chromosome"/>
</dbReference>
<proteinExistence type="predicted"/>
<reference evidence="1 2" key="2">
    <citation type="journal article" date="2010" name="J. Bacteriol.">
        <title>Complete genome sequence of Beijerinckia indica subsp. indica.</title>
        <authorList>
            <person name="Tamas I."/>
            <person name="Dedysh S.N."/>
            <person name="Liesack W."/>
            <person name="Stott M.B."/>
            <person name="Alam M."/>
            <person name="Murrell J.C."/>
            <person name="Dunfield P.F."/>
        </authorList>
    </citation>
    <scope>NUCLEOTIDE SEQUENCE [LARGE SCALE GENOMIC DNA]</scope>
    <source>
        <strain evidence="2">ATCC 9039 / DSM 1715 / NCIMB 8712</strain>
    </source>
</reference>
<gene>
    <name evidence="1" type="ordered locus">Bind_2678</name>
</gene>
<accession>B2IJD2</accession>
<keyword evidence="2" id="KW-1185">Reference proteome</keyword>
<protein>
    <submittedName>
        <fullName evidence="1">Uncharacterized protein</fullName>
    </submittedName>
</protein>
<organism evidence="1 2">
    <name type="scientific">Beijerinckia indica subsp. indica (strain ATCC 9039 / DSM 1715 / NCIMB 8712)</name>
    <dbReference type="NCBI Taxonomy" id="395963"/>
    <lineage>
        <taxon>Bacteria</taxon>
        <taxon>Pseudomonadati</taxon>
        <taxon>Pseudomonadota</taxon>
        <taxon>Alphaproteobacteria</taxon>
        <taxon>Hyphomicrobiales</taxon>
        <taxon>Beijerinckiaceae</taxon>
        <taxon>Beijerinckia</taxon>
    </lineage>
</organism>
<dbReference type="AlphaFoldDB" id="B2IJD2"/>
<name>B2IJD2_BEII9</name>